<name>A0ABP7VGU9_9FLAO</name>
<keyword evidence="3" id="KW-1185">Reference proteome</keyword>
<protein>
    <submittedName>
        <fullName evidence="2">Uncharacterized protein</fullName>
    </submittedName>
</protein>
<evidence type="ECO:0000313" key="2">
    <source>
        <dbReference type="EMBL" id="GAA4066653.1"/>
    </source>
</evidence>
<keyword evidence="1" id="KW-1133">Transmembrane helix</keyword>
<comment type="caution">
    <text evidence="2">The sequence shown here is derived from an EMBL/GenBank/DDBJ whole genome shotgun (WGS) entry which is preliminary data.</text>
</comment>
<gene>
    <name evidence="2" type="ORF">GCM10022389_09370</name>
</gene>
<proteinExistence type="predicted"/>
<accession>A0ABP7VGU9</accession>
<dbReference type="EMBL" id="BAABCT010000002">
    <property type="protein sequence ID" value="GAA4066653.1"/>
    <property type="molecule type" value="Genomic_DNA"/>
</dbReference>
<dbReference type="Proteomes" id="UP001500367">
    <property type="component" value="Unassembled WGS sequence"/>
</dbReference>
<organism evidence="2 3">
    <name type="scientific">Flavobacterium cheonanense</name>
    <dbReference type="NCBI Taxonomy" id="706183"/>
    <lineage>
        <taxon>Bacteria</taxon>
        <taxon>Pseudomonadati</taxon>
        <taxon>Bacteroidota</taxon>
        <taxon>Flavobacteriia</taxon>
        <taxon>Flavobacteriales</taxon>
        <taxon>Flavobacteriaceae</taxon>
        <taxon>Flavobacterium</taxon>
    </lineage>
</organism>
<feature type="transmembrane region" description="Helical" evidence="1">
    <location>
        <begin position="6"/>
        <end position="24"/>
    </location>
</feature>
<keyword evidence="1" id="KW-0472">Membrane</keyword>
<evidence type="ECO:0000256" key="1">
    <source>
        <dbReference type="SAM" id="Phobius"/>
    </source>
</evidence>
<keyword evidence="1" id="KW-0812">Transmembrane</keyword>
<evidence type="ECO:0000313" key="3">
    <source>
        <dbReference type="Proteomes" id="UP001500367"/>
    </source>
</evidence>
<sequence>MEYLYLIIIIGLPSIFLIIKAFVLKKIFPEMKIKDFIEYVKHSKKVNINVSVFPEKKSNE</sequence>
<reference evidence="3" key="1">
    <citation type="journal article" date="2019" name="Int. J. Syst. Evol. Microbiol.">
        <title>The Global Catalogue of Microorganisms (GCM) 10K type strain sequencing project: providing services to taxonomists for standard genome sequencing and annotation.</title>
        <authorList>
            <consortium name="The Broad Institute Genomics Platform"/>
            <consortium name="The Broad Institute Genome Sequencing Center for Infectious Disease"/>
            <person name="Wu L."/>
            <person name="Ma J."/>
        </authorList>
    </citation>
    <scope>NUCLEOTIDE SEQUENCE [LARGE SCALE GENOMIC DNA]</scope>
    <source>
        <strain evidence="3">JCM 17069</strain>
    </source>
</reference>